<protein>
    <submittedName>
        <fullName evidence="1">DUF2200 domain-containing protein</fullName>
    </submittedName>
</protein>
<gene>
    <name evidence="1" type="ORF">H9734_08680</name>
</gene>
<reference evidence="1" key="1">
    <citation type="journal article" date="2021" name="PeerJ">
        <title>Extensive microbial diversity within the chicken gut microbiome revealed by metagenomics and culture.</title>
        <authorList>
            <person name="Gilroy R."/>
            <person name="Ravi A."/>
            <person name="Getino M."/>
            <person name="Pursley I."/>
            <person name="Horton D.L."/>
            <person name="Alikhan N.F."/>
            <person name="Baker D."/>
            <person name="Gharbi K."/>
            <person name="Hall N."/>
            <person name="Watson M."/>
            <person name="Adriaenssens E.M."/>
            <person name="Foster-Nyarko E."/>
            <person name="Jarju S."/>
            <person name="Secka A."/>
            <person name="Antonio M."/>
            <person name="Oren A."/>
            <person name="Chaudhuri R.R."/>
            <person name="La Ragione R."/>
            <person name="Hildebrand F."/>
            <person name="Pallen M.J."/>
        </authorList>
    </citation>
    <scope>NUCLEOTIDE SEQUENCE</scope>
    <source>
        <strain evidence="1">CHK183-1962</strain>
    </source>
</reference>
<dbReference type="Pfam" id="PF09966">
    <property type="entry name" value="DUF2200"/>
    <property type="match status" value="1"/>
</dbReference>
<dbReference type="InterPro" id="IPR023204">
    <property type="entry name" value="SP1917_dom_sf"/>
</dbReference>
<comment type="caution">
    <text evidence="1">The sequence shown here is derived from an EMBL/GenBank/DDBJ whole genome shotgun (WGS) entry which is preliminary data.</text>
</comment>
<dbReference type="EMBL" id="DXEK01000145">
    <property type="protein sequence ID" value="HIX77650.1"/>
    <property type="molecule type" value="Genomic_DNA"/>
</dbReference>
<dbReference type="Gene3D" id="1.10.8.290">
    <property type="entry name" value="uncharacterized protein sp1917 domain"/>
    <property type="match status" value="1"/>
</dbReference>
<sequence length="123" mass="14077">MANVYEMSFGKIYPLLVKKAVRKGRTVAEVNQVITWMTGYSAEEIEKCAKDEISYADFFNRAPEMNPDRSLITGVVCKVRVETIEDPLMQDIRRLDKLIDELAKGRPMEKILRHTVSAGRNEV</sequence>
<proteinExistence type="predicted"/>
<evidence type="ECO:0000313" key="1">
    <source>
        <dbReference type="EMBL" id="HIX77650.1"/>
    </source>
</evidence>
<accession>A0A9D2BIB4</accession>
<organism evidence="1 2">
    <name type="scientific">Candidatus Fusicatenibacter merdavium</name>
    <dbReference type="NCBI Taxonomy" id="2838600"/>
    <lineage>
        <taxon>Bacteria</taxon>
        <taxon>Bacillati</taxon>
        <taxon>Bacillota</taxon>
        <taxon>Clostridia</taxon>
        <taxon>Lachnospirales</taxon>
        <taxon>Lachnospiraceae</taxon>
        <taxon>Fusicatenibacter</taxon>
    </lineage>
</organism>
<reference evidence="1" key="2">
    <citation type="submission" date="2021-04" db="EMBL/GenBank/DDBJ databases">
        <authorList>
            <person name="Gilroy R."/>
        </authorList>
    </citation>
    <scope>NUCLEOTIDE SEQUENCE</scope>
    <source>
        <strain evidence="1">CHK183-1962</strain>
    </source>
</reference>
<dbReference type="AlphaFoldDB" id="A0A9D2BIB4"/>
<evidence type="ECO:0000313" key="2">
    <source>
        <dbReference type="Proteomes" id="UP000886890"/>
    </source>
</evidence>
<name>A0A9D2BIB4_9FIRM</name>
<dbReference type="Proteomes" id="UP000886890">
    <property type="component" value="Unassembled WGS sequence"/>
</dbReference>
<dbReference type="InterPro" id="IPR014580">
    <property type="entry name" value="UCP033199"/>
</dbReference>
<dbReference type="PIRSF" id="PIRSF033199">
    <property type="entry name" value="UCP033199"/>
    <property type="match status" value="1"/>
</dbReference>